<keyword evidence="10" id="KW-1185">Reference proteome</keyword>
<gene>
    <name evidence="9" type="ORF">MBAV_000208</name>
</gene>
<dbReference type="SUPFAM" id="SSF55874">
    <property type="entry name" value="ATPase domain of HSP90 chaperone/DNA topoisomerase II/histidine kinase"/>
    <property type="match status" value="1"/>
</dbReference>
<dbReference type="PANTHER" id="PTHR43065">
    <property type="entry name" value="SENSOR HISTIDINE KINASE"/>
    <property type="match status" value="1"/>
</dbReference>
<dbReference type="EC" id="2.7.13.3" evidence="2"/>
<name>A0A0F3H0B9_9BACT</name>
<dbReference type="PROSITE" id="PS50109">
    <property type="entry name" value="HIS_KIN"/>
    <property type="match status" value="1"/>
</dbReference>
<keyword evidence="3" id="KW-0808">Transferase</keyword>
<evidence type="ECO:0000256" key="4">
    <source>
        <dbReference type="ARBA" id="ARBA00022741"/>
    </source>
</evidence>
<dbReference type="InterPro" id="IPR003594">
    <property type="entry name" value="HATPase_dom"/>
</dbReference>
<dbReference type="InterPro" id="IPR004358">
    <property type="entry name" value="Sig_transdc_His_kin-like_C"/>
</dbReference>
<evidence type="ECO:0000256" key="3">
    <source>
        <dbReference type="ARBA" id="ARBA00022679"/>
    </source>
</evidence>
<evidence type="ECO:0000256" key="5">
    <source>
        <dbReference type="ARBA" id="ARBA00022777"/>
    </source>
</evidence>
<dbReference type="GO" id="GO:0004673">
    <property type="term" value="F:protein histidine kinase activity"/>
    <property type="evidence" value="ECO:0007669"/>
    <property type="project" value="UniProtKB-EC"/>
</dbReference>
<evidence type="ECO:0000256" key="2">
    <source>
        <dbReference type="ARBA" id="ARBA00012438"/>
    </source>
</evidence>
<evidence type="ECO:0000313" key="10">
    <source>
        <dbReference type="Proteomes" id="UP000033423"/>
    </source>
</evidence>
<comment type="catalytic activity">
    <reaction evidence="1">
        <text>ATP + protein L-histidine = ADP + protein N-phospho-L-histidine.</text>
        <dbReference type="EC" id="2.7.13.3"/>
    </reaction>
</comment>
<comment type="caution">
    <text evidence="9">The sequence shown here is derived from an EMBL/GenBank/DDBJ whole genome shotgun (WGS) entry which is preliminary data.</text>
</comment>
<keyword evidence="6" id="KW-0067">ATP-binding</keyword>
<evidence type="ECO:0000256" key="6">
    <source>
        <dbReference type="ARBA" id="ARBA00022840"/>
    </source>
</evidence>
<keyword evidence="4" id="KW-0547">Nucleotide-binding</keyword>
<keyword evidence="5 9" id="KW-0418">Kinase</keyword>
<evidence type="ECO:0000259" key="8">
    <source>
        <dbReference type="PROSITE" id="PS50109"/>
    </source>
</evidence>
<accession>A0A0F3H0B9</accession>
<dbReference type="AlphaFoldDB" id="A0A0F3H0B9"/>
<dbReference type="Gene3D" id="3.30.565.10">
    <property type="entry name" value="Histidine kinase-like ATPase, C-terminal domain"/>
    <property type="match status" value="1"/>
</dbReference>
<reference evidence="9 10" key="1">
    <citation type="submission" date="2015-02" db="EMBL/GenBank/DDBJ databases">
        <title>Single-cell genomics of uncultivated deep-branching MTB reveals a conserved set of magnetosome genes.</title>
        <authorList>
            <person name="Kolinko S."/>
            <person name="Richter M."/>
            <person name="Glockner F.O."/>
            <person name="Brachmann A."/>
            <person name="Schuler D."/>
        </authorList>
    </citation>
    <scope>NUCLEOTIDE SEQUENCE [LARGE SCALE GENOMIC DNA]</scope>
    <source>
        <strain evidence="9">TM-1</strain>
    </source>
</reference>
<feature type="domain" description="Histidine kinase" evidence="8">
    <location>
        <begin position="1"/>
        <end position="54"/>
    </location>
</feature>
<dbReference type="Pfam" id="PF02518">
    <property type="entry name" value="HATPase_c"/>
    <property type="match status" value="1"/>
</dbReference>
<keyword evidence="7" id="KW-0902">Two-component regulatory system</keyword>
<dbReference type="GO" id="GO:0000160">
    <property type="term" value="P:phosphorelay signal transduction system"/>
    <property type="evidence" value="ECO:0007669"/>
    <property type="project" value="UniProtKB-KW"/>
</dbReference>
<dbReference type="Proteomes" id="UP000033423">
    <property type="component" value="Unassembled WGS sequence"/>
</dbReference>
<dbReference type="PANTHER" id="PTHR43065:SF46">
    <property type="entry name" value="C4-DICARBOXYLATE TRANSPORT SENSOR PROTEIN DCTB"/>
    <property type="match status" value="1"/>
</dbReference>
<evidence type="ECO:0000313" key="9">
    <source>
        <dbReference type="EMBL" id="KJU87580.1"/>
    </source>
</evidence>
<evidence type="ECO:0000256" key="1">
    <source>
        <dbReference type="ARBA" id="ARBA00000085"/>
    </source>
</evidence>
<dbReference type="InterPro" id="IPR005467">
    <property type="entry name" value="His_kinase_dom"/>
</dbReference>
<dbReference type="PRINTS" id="PR00344">
    <property type="entry name" value="BCTRLSENSOR"/>
</dbReference>
<dbReference type="EMBL" id="LACI01000103">
    <property type="protein sequence ID" value="KJU87580.1"/>
    <property type="molecule type" value="Genomic_DNA"/>
</dbReference>
<protein>
    <recommendedName>
        <fullName evidence="2">histidine kinase</fullName>
        <ecNumber evidence="2">2.7.13.3</ecNumber>
    </recommendedName>
</protein>
<dbReference type="InterPro" id="IPR036890">
    <property type="entry name" value="HATPase_C_sf"/>
</dbReference>
<evidence type="ECO:0000256" key="7">
    <source>
        <dbReference type="ARBA" id="ARBA00023012"/>
    </source>
</evidence>
<organism evidence="9 10">
    <name type="scientific">Candidatus Magnetobacterium bavaricum</name>
    <dbReference type="NCBI Taxonomy" id="29290"/>
    <lineage>
        <taxon>Bacteria</taxon>
        <taxon>Pseudomonadati</taxon>
        <taxon>Nitrospirota</taxon>
        <taxon>Thermodesulfovibrionia</taxon>
        <taxon>Thermodesulfovibrionales</taxon>
        <taxon>Candidatus Magnetobacteriaceae</taxon>
        <taxon>Candidatus Magnetobacterium</taxon>
    </lineage>
</organism>
<dbReference type="GO" id="GO:0005524">
    <property type="term" value="F:ATP binding"/>
    <property type="evidence" value="ECO:0007669"/>
    <property type="project" value="UniProtKB-KW"/>
</dbReference>
<proteinExistence type="predicted"/>
<sequence>MNHAPFFTTKPVGSGAGLGISITEGIVKRHGGTVDITSKPDEGTTVTLSFPAHI</sequence>